<feature type="compositionally biased region" description="Gly residues" evidence="1">
    <location>
        <begin position="346"/>
        <end position="357"/>
    </location>
</feature>
<evidence type="ECO:0000313" key="6">
    <source>
        <dbReference type="Proteomes" id="UP000501534"/>
    </source>
</evidence>
<dbReference type="InterPro" id="IPR057840">
    <property type="entry name" value="FimV_N"/>
</dbReference>
<feature type="compositionally biased region" description="Basic and acidic residues" evidence="1">
    <location>
        <begin position="333"/>
        <end position="345"/>
    </location>
</feature>
<dbReference type="KEGG" id="uru:DSM104443_01579"/>
<keyword evidence="6" id="KW-1185">Reference proteome</keyword>
<feature type="compositionally biased region" description="Basic and acidic residues" evidence="1">
    <location>
        <begin position="462"/>
        <end position="476"/>
    </location>
</feature>
<feature type="region of interest" description="Disordered" evidence="1">
    <location>
        <begin position="393"/>
        <end position="503"/>
    </location>
</feature>
<dbReference type="InterPro" id="IPR038440">
    <property type="entry name" value="FimV_C_sf"/>
</dbReference>
<dbReference type="EMBL" id="CP053069">
    <property type="protein sequence ID" value="QJR10515.1"/>
    <property type="molecule type" value="Genomic_DNA"/>
</dbReference>
<evidence type="ECO:0000259" key="4">
    <source>
        <dbReference type="PROSITE" id="PS51782"/>
    </source>
</evidence>
<dbReference type="InterPro" id="IPR020011">
    <property type="entry name" value="FimV_C"/>
</dbReference>
<feature type="compositionally biased region" description="Polar residues" evidence="1">
    <location>
        <begin position="710"/>
        <end position="721"/>
    </location>
</feature>
<feature type="compositionally biased region" description="Low complexity" evidence="1">
    <location>
        <begin position="441"/>
        <end position="461"/>
    </location>
</feature>
<dbReference type="Proteomes" id="UP000501534">
    <property type="component" value="Chromosome"/>
</dbReference>
<reference evidence="5 6" key="1">
    <citation type="submission" date="2020-04" db="EMBL/GenBank/DDBJ databases">
        <title>Usitatibacter rugosus gen. nov., sp. nov. and Usitatibacter palustris sp. nov., novel members of Usitatibacteraceae fam. nov. within the order Nitrosomonadales isolated from soil.</title>
        <authorList>
            <person name="Huber K.J."/>
            <person name="Neumann-Schaal M."/>
            <person name="Geppert A."/>
            <person name="Luckner M."/>
            <person name="Wanner G."/>
            <person name="Overmann J."/>
        </authorList>
    </citation>
    <scope>NUCLEOTIDE SEQUENCE [LARGE SCALE GENOMIC DNA]</scope>
    <source>
        <strain evidence="5 6">0125_3</strain>
    </source>
</reference>
<feature type="region of interest" description="Disordered" evidence="1">
    <location>
        <begin position="143"/>
        <end position="220"/>
    </location>
</feature>
<evidence type="ECO:0000256" key="3">
    <source>
        <dbReference type="SAM" id="SignalP"/>
    </source>
</evidence>
<feature type="domain" description="LysM" evidence="4">
    <location>
        <begin position="211"/>
        <end position="266"/>
    </location>
</feature>
<protein>
    <recommendedName>
        <fullName evidence="4">LysM domain-containing protein</fullName>
    </recommendedName>
</protein>
<keyword evidence="3" id="KW-0732">Signal</keyword>
<sequence length="860" mass="88955">MGMGLTMVRTIKKGVALALLLGVSAVAHAAGLGKLTVTSALGQPLEAEIELVSLQPGELEVLSARVATPEAYREARIEYSGALRLLRFAVDKRPNGQPYIKVTSIGPINEPFVDALIEVTWPAGRIQREYPILLDPPGFNSSRVAPQGAAPAPAPQAANTPPAAAPAVAPSAPAGSTPPVASVTTGSPSARAELGSSRPDPAVSGSPAGETYGPVKKGDTLNKIATETKPDGVSLEQMLVALYRENQAAFAGNNMNRLKTGQILKVPTASDVGKIEQKDANKEIRTQVADWKGYRDSVAGGVASIPARTESSSASSGRIGSAAVVPPAPAPSEGKDSLKLSKSDSGKGGAAGKGGGQDRVNSLQEEVIAKDKALKESQSRVADLEKQIRDMQRLLDLKGSAPTKTAEAPKTPDKTAKVEPPKAEPPKVEPPKVEPPKVAEVKPAPSTTTPPVEPPKVVAEAPKAEPPKVEAPKVESKPTPAKDPTKTPKKAAPPPPPPSFMDELIDSPAYLAAGIGGLGIIGLGAYMFMRRRRQRAEGGPISSMTSAFPSDLTPNSVSGKPGGGLVDTGNSSFLTDFDKTGPGTIDTDEVDPVAEAEVYIAYGRDAQAEEILKEAMARDKNRHEISLKLLEIYHARKSATAFETVAKELHAQVGDSHPLWQKAAAMGAQIDAANPLYVAAASGTATFAAMPQAAPAPAKPDLDFDLEATSSGHAATDTSSHAPAPSFDLDLDSKRPEPDLPTDSSPSMDMDLGSASTPAETPKEDKPSFDFDLSGLDFPTSKPGSAASASAGGGLGDLSLDLGGDDAGGSGDDAVGTKLELAKAYLEIGDKDGAREILQEVVKEGSGGQRDEAQKLINGL</sequence>
<keyword evidence="2" id="KW-0812">Transmembrane</keyword>
<organism evidence="5 6">
    <name type="scientific">Usitatibacter rugosus</name>
    <dbReference type="NCBI Taxonomy" id="2732067"/>
    <lineage>
        <taxon>Bacteria</taxon>
        <taxon>Pseudomonadati</taxon>
        <taxon>Pseudomonadota</taxon>
        <taxon>Betaproteobacteria</taxon>
        <taxon>Nitrosomonadales</taxon>
        <taxon>Usitatibacteraceae</taxon>
        <taxon>Usitatibacter</taxon>
    </lineage>
</organism>
<feature type="transmembrane region" description="Helical" evidence="2">
    <location>
        <begin position="509"/>
        <end position="529"/>
    </location>
</feature>
<feature type="signal peptide" evidence="3">
    <location>
        <begin position="1"/>
        <end position="29"/>
    </location>
</feature>
<dbReference type="InterPro" id="IPR018392">
    <property type="entry name" value="LysM"/>
</dbReference>
<feature type="compositionally biased region" description="Basic and acidic residues" evidence="1">
    <location>
        <begin position="410"/>
        <end position="440"/>
    </location>
</feature>
<feature type="compositionally biased region" description="Low complexity" evidence="1">
    <location>
        <begin position="145"/>
        <end position="181"/>
    </location>
</feature>
<proteinExistence type="predicted"/>
<feature type="region of interest" description="Disordered" evidence="1">
    <location>
        <begin position="306"/>
        <end position="360"/>
    </location>
</feature>
<feature type="compositionally biased region" description="Low complexity" evidence="1">
    <location>
        <begin position="306"/>
        <end position="325"/>
    </location>
</feature>
<keyword evidence="2" id="KW-0472">Membrane</keyword>
<dbReference type="InterPro" id="IPR020012">
    <property type="entry name" value="LysM_FimV"/>
</dbReference>
<name>A0A6M4GU36_9PROT</name>
<dbReference type="CDD" id="cd00118">
    <property type="entry name" value="LysM"/>
    <property type="match status" value="1"/>
</dbReference>
<dbReference type="InterPro" id="IPR036779">
    <property type="entry name" value="LysM_dom_sf"/>
</dbReference>
<feature type="region of interest" description="Disordered" evidence="1">
    <location>
        <begin position="710"/>
        <end position="810"/>
    </location>
</feature>
<dbReference type="Pfam" id="PF25800">
    <property type="entry name" value="FimV_N"/>
    <property type="match status" value="1"/>
</dbReference>
<evidence type="ECO:0000256" key="2">
    <source>
        <dbReference type="SAM" id="Phobius"/>
    </source>
</evidence>
<gene>
    <name evidence="5" type="ORF">DSM104443_01579</name>
</gene>
<dbReference type="NCBIfam" id="TIGR03504">
    <property type="entry name" value="FimV_Cterm"/>
    <property type="match status" value="1"/>
</dbReference>
<dbReference type="AlphaFoldDB" id="A0A6M4GU36"/>
<dbReference type="PROSITE" id="PS51782">
    <property type="entry name" value="LYSM"/>
    <property type="match status" value="1"/>
</dbReference>
<accession>A0A6M4GU36</accession>
<dbReference type="Gene3D" id="1.20.58.2200">
    <property type="match status" value="1"/>
</dbReference>
<feature type="chain" id="PRO_5026994352" description="LysM domain-containing protein" evidence="3">
    <location>
        <begin position="30"/>
        <end position="860"/>
    </location>
</feature>
<dbReference type="Gene3D" id="3.10.350.10">
    <property type="entry name" value="LysM domain"/>
    <property type="match status" value="1"/>
</dbReference>
<keyword evidence="2" id="KW-1133">Transmembrane helix</keyword>
<evidence type="ECO:0000256" key="1">
    <source>
        <dbReference type="SAM" id="MobiDB-lite"/>
    </source>
</evidence>
<dbReference type="NCBIfam" id="TIGR03505">
    <property type="entry name" value="FimV_core"/>
    <property type="match status" value="1"/>
</dbReference>
<evidence type="ECO:0000313" key="5">
    <source>
        <dbReference type="EMBL" id="QJR10515.1"/>
    </source>
</evidence>